<proteinExistence type="predicted"/>
<name>A0A6C0KBF8_9ZZZZ</name>
<evidence type="ECO:0000313" key="1">
    <source>
        <dbReference type="EMBL" id="QHU14406.1"/>
    </source>
</evidence>
<reference evidence="1" key="1">
    <citation type="journal article" date="2020" name="Nature">
        <title>Giant virus diversity and host interactions through global metagenomics.</title>
        <authorList>
            <person name="Schulz F."/>
            <person name="Roux S."/>
            <person name="Paez-Espino D."/>
            <person name="Jungbluth S."/>
            <person name="Walsh D.A."/>
            <person name="Denef V.J."/>
            <person name="McMahon K.D."/>
            <person name="Konstantinidis K.T."/>
            <person name="Eloe-Fadrosh E.A."/>
            <person name="Kyrpides N.C."/>
            <person name="Woyke T."/>
        </authorList>
    </citation>
    <scope>NUCLEOTIDE SEQUENCE</scope>
    <source>
        <strain evidence="1">GVMAG-S-1102113-118</strain>
    </source>
</reference>
<sequence length="125" mass="14076">MDPTKIAASVTVLVLAGVIYSRHYTKESRKYSISANDFACHKKKLGGFVEVIGLGTHETQPNPSVDHVWYYFEKVDFSFQKPVYLESGDGSLLIPKAEDIVYFECEHRLVNTSDSSVIHRGTVYT</sequence>
<protein>
    <submittedName>
        <fullName evidence="1">Uncharacterized protein</fullName>
    </submittedName>
</protein>
<organism evidence="1">
    <name type="scientific">viral metagenome</name>
    <dbReference type="NCBI Taxonomy" id="1070528"/>
    <lineage>
        <taxon>unclassified sequences</taxon>
        <taxon>metagenomes</taxon>
        <taxon>organismal metagenomes</taxon>
    </lineage>
</organism>
<dbReference type="EMBL" id="MN740840">
    <property type="protein sequence ID" value="QHU14406.1"/>
    <property type="molecule type" value="Genomic_DNA"/>
</dbReference>
<accession>A0A6C0KBF8</accession>
<dbReference type="AlphaFoldDB" id="A0A6C0KBF8"/>